<dbReference type="SUPFAM" id="SSF51905">
    <property type="entry name" value="FAD/NAD(P)-binding domain"/>
    <property type="match status" value="1"/>
</dbReference>
<dbReference type="Proteomes" id="UP000551709">
    <property type="component" value="Chromosome"/>
</dbReference>
<accession>A0A8T5VRS6</accession>
<sequence>MIEQEYDTIIIGGGSAGATLAARLSEDPSHRVLLLEAGQDLRTATTPEHIRIPNPMRAIGDDDFRWPKLLARRTERQQPLLLWRGRAMGGSSTINGQIAIRAVPDDINRWTAAGCQGWSWDELLPYFCKLETDKNFPNAVYHGDHGPIPVYRAPVPDWGNVDRALRSSALALGYGWCEDHNAPTGTGVSPYAINSEGGLRISTNDGYLEPARGRANLDIVGDALVDSVTFEGNRLHASGVLVRVNGQSYAPRATREVILCAGAIHSPAILQRSGIGPVALLEPLGVPIRVDLPVGENLLDHPIVNALLHLREGSQVSTLMHRHTNCCLRYSSGLADAGENDMIMIAGNLARSQQSTADVALGRIAVSVYQAFSQGYVRITTTDPEVDPAVEERMLSDPRDLVRLRDGVRRLRDICLQPAVTEVASRVDYGISGRSMDEPFSDAELDGWLFAECSDAQHASGTCRMGAPDDARSVVDHECRVIGCTGLRVIDASVMPEVPRANTHLTTVAIAAHGRPVERYKVSGGTRCRPECIDAAQALSVLE</sequence>
<dbReference type="PROSITE" id="PS00624">
    <property type="entry name" value="GMC_OXRED_2"/>
    <property type="match status" value="1"/>
</dbReference>
<dbReference type="Pfam" id="PF05199">
    <property type="entry name" value="GMC_oxred_C"/>
    <property type="match status" value="1"/>
</dbReference>
<dbReference type="InterPro" id="IPR012132">
    <property type="entry name" value="GMC_OxRdtase"/>
</dbReference>
<dbReference type="PANTHER" id="PTHR11552:SF147">
    <property type="entry name" value="CHOLINE DEHYDROGENASE, MITOCHONDRIAL"/>
    <property type="match status" value="1"/>
</dbReference>
<dbReference type="EMBL" id="CP096255">
    <property type="protein sequence ID" value="UPT89864.1"/>
    <property type="molecule type" value="Genomic_DNA"/>
</dbReference>
<proteinExistence type="inferred from homology"/>
<dbReference type="Pfam" id="PF00732">
    <property type="entry name" value="GMC_oxred_N"/>
    <property type="match status" value="1"/>
</dbReference>
<evidence type="ECO:0000256" key="5">
    <source>
        <dbReference type="PIRSR" id="PIRSR000137-2"/>
    </source>
</evidence>
<protein>
    <submittedName>
        <fullName evidence="6">GMC family oxidoreductase N-terminal domain-containing protein</fullName>
    </submittedName>
</protein>
<comment type="similarity">
    <text evidence="2">Belongs to the GMC oxidoreductase family.</text>
</comment>
<dbReference type="AlphaFoldDB" id="A0A8T5VRS6"/>
<keyword evidence="4 5" id="KW-0274">FAD</keyword>
<dbReference type="PANTHER" id="PTHR11552">
    <property type="entry name" value="GLUCOSE-METHANOL-CHOLINE GMC OXIDOREDUCTASE"/>
    <property type="match status" value="1"/>
</dbReference>
<dbReference type="PIRSF" id="PIRSF000137">
    <property type="entry name" value="Alcohol_oxidase"/>
    <property type="match status" value="1"/>
</dbReference>
<gene>
    <name evidence="6" type="ORF">HAP41_0000013375</name>
</gene>
<comment type="cofactor">
    <cofactor evidence="1 5">
        <name>FAD</name>
        <dbReference type="ChEBI" id="CHEBI:57692"/>
    </cofactor>
</comment>
<reference evidence="6" key="2">
    <citation type="submission" date="2022-04" db="EMBL/GenBank/DDBJ databases">
        <authorList>
            <person name="Bromfield E.S.P."/>
            <person name="Cloutier S."/>
        </authorList>
    </citation>
    <scope>NUCLEOTIDE SEQUENCE</scope>
    <source>
        <strain evidence="6">1S5</strain>
    </source>
</reference>
<reference evidence="6" key="1">
    <citation type="journal article" date="2017" name="Syst. Appl. Microbiol.">
        <title>Soybeans inoculated with root zone soils of Canadian native legumes harbour diverse and novel Bradyrhizobium spp. that possess agricultural potential.</title>
        <authorList>
            <person name="Bromfield E.S.P."/>
            <person name="Cloutier S."/>
            <person name="Tambong J.T."/>
            <person name="Tran Thi T.V."/>
        </authorList>
    </citation>
    <scope>NUCLEOTIDE SEQUENCE</scope>
    <source>
        <strain evidence="6">1S5</strain>
    </source>
</reference>
<evidence type="ECO:0000313" key="6">
    <source>
        <dbReference type="EMBL" id="UPT89864.1"/>
    </source>
</evidence>
<evidence type="ECO:0000256" key="2">
    <source>
        <dbReference type="ARBA" id="ARBA00010790"/>
    </source>
</evidence>
<dbReference type="RefSeq" id="WP_224580865.1">
    <property type="nucleotide sequence ID" value="NZ_CP096255.1"/>
</dbReference>
<dbReference type="GO" id="GO:0050660">
    <property type="term" value="F:flavin adenine dinucleotide binding"/>
    <property type="evidence" value="ECO:0007669"/>
    <property type="project" value="InterPro"/>
</dbReference>
<organism evidence="6 7">
    <name type="scientific">Bradyrhizobium barranii subsp. apii</name>
    <dbReference type="NCBI Taxonomy" id="2819348"/>
    <lineage>
        <taxon>Bacteria</taxon>
        <taxon>Pseudomonadati</taxon>
        <taxon>Pseudomonadota</taxon>
        <taxon>Alphaproteobacteria</taxon>
        <taxon>Hyphomicrobiales</taxon>
        <taxon>Nitrobacteraceae</taxon>
        <taxon>Bradyrhizobium</taxon>
        <taxon>Bradyrhizobium barranii</taxon>
    </lineage>
</organism>
<evidence type="ECO:0000256" key="1">
    <source>
        <dbReference type="ARBA" id="ARBA00001974"/>
    </source>
</evidence>
<dbReference type="Gene3D" id="3.50.50.60">
    <property type="entry name" value="FAD/NAD(P)-binding domain"/>
    <property type="match status" value="1"/>
</dbReference>
<feature type="binding site" evidence="5">
    <location>
        <position position="225"/>
    </location>
    <ligand>
        <name>FAD</name>
        <dbReference type="ChEBI" id="CHEBI:57692"/>
    </ligand>
</feature>
<dbReference type="InterPro" id="IPR007867">
    <property type="entry name" value="GMC_OxRtase_C"/>
</dbReference>
<name>A0A8T5VRS6_9BRAD</name>
<dbReference type="InterPro" id="IPR000172">
    <property type="entry name" value="GMC_OxRdtase_N"/>
</dbReference>
<evidence type="ECO:0000256" key="4">
    <source>
        <dbReference type="ARBA" id="ARBA00022827"/>
    </source>
</evidence>
<keyword evidence="3" id="KW-0285">Flavoprotein</keyword>
<dbReference type="InterPro" id="IPR036188">
    <property type="entry name" value="FAD/NAD-bd_sf"/>
</dbReference>
<dbReference type="GO" id="GO:0016614">
    <property type="term" value="F:oxidoreductase activity, acting on CH-OH group of donors"/>
    <property type="evidence" value="ECO:0007669"/>
    <property type="project" value="InterPro"/>
</dbReference>
<dbReference type="Gene3D" id="3.30.410.40">
    <property type="match status" value="1"/>
</dbReference>
<dbReference type="SUPFAM" id="SSF54373">
    <property type="entry name" value="FAD-linked reductases, C-terminal domain"/>
    <property type="match status" value="1"/>
</dbReference>
<evidence type="ECO:0000313" key="7">
    <source>
        <dbReference type="Proteomes" id="UP000551709"/>
    </source>
</evidence>
<evidence type="ECO:0000256" key="3">
    <source>
        <dbReference type="ARBA" id="ARBA00022630"/>
    </source>
</evidence>